<dbReference type="SUPFAM" id="SSF88723">
    <property type="entry name" value="PIN domain-like"/>
    <property type="match status" value="1"/>
</dbReference>
<dbReference type="GO" id="GO:0090729">
    <property type="term" value="F:toxin activity"/>
    <property type="evidence" value="ECO:0007669"/>
    <property type="project" value="UniProtKB-KW"/>
</dbReference>
<evidence type="ECO:0000256" key="2">
    <source>
        <dbReference type="ARBA" id="ARBA00022722"/>
    </source>
</evidence>
<evidence type="ECO:0000259" key="7">
    <source>
        <dbReference type="Pfam" id="PF01850"/>
    </source>
</evidence>
<feature type="binding site" evidence="6">
    <location>
        <position position="99"/>
    </location>
    <ligand>
        <name>Mg(2+)</name>
        <dbReference type="ChEBI" id="CHEBI:18420"/>
    </ligand>
</feature>
<keyword evidence="5 6" id="KW-0460">Magnesium</keyword>
<keyword evidence="3 6" id="KW-0479">Metal-binding</keyword>
<dbReference type="InterPro" id="IPR022907">
    <property type="entry name" value="VapC_family"/>
</dbReference>
<dbReference type="Proteomes" id="UP000600449">
    <property type="component" value="Unassembled WGS sequence"/>
</dbReference>
<evidence type="ECO:0000256" key="3">
    <source>
        <dbReference type="ARBA" id="ARBA00022723"/>
    </source>
</evidence>
<evidence type="ECO:0000256" key="4">
    <source>
        <dbReference type="ARBA" id="ARBA00022801"/>
    </source>
</evidence>
<keyword evidence="1 6" id="KW-1277">Toxin-antitoxin system</keyword>
<dbReference type="InterPro" id="IPR002716">
    <property type="entry name" value="PIN_dom"/>
</dbReference>
<keyword evidence="4 6" id="KW-0378">Hydrolase</keyword>
<dbReference type="InterPro" id="IPR044153">
    <property type="entry name" value="PIN_Pae0151-like"/>
</dbReference>
<keyword evidence="9" id="KW-1185">Reference proteome</keyword>
<evidence type="ECO:0000256" key="6">
    <source>
        <dbReference type="HAMAP-Rule" id="MF_00265"/>
    </source>
</evidence>
<comment type="caution">
    <text evidence="8">The sequence shown here is derived from an EMBL/GenBank/DDBJ whole genome shotgun (WGS) entry which is preliminary data.</text>
</comment>
<dbReference type="HAMAP" id="MF_00265">
    <property type="entry name" value="VapC_Nob1"/>
    <property type="match status" value="1"/>
</dbReference>
<dbReference type="Gene3D" id="3.40.50.1010">
    <property type="entry name" value="5'-nuclease"/>
    <property type="match status" value="1"/>
</dbReference>
<organism evidence="8 9">
    <name type="scientific">Salinarimonas ramus</name>
    <dbReference type="NCBI Taxonomy" id="690164"/>
    <lineage>
        <taxon>Bacteria</taxon>
        <taxon>Pseudomonadati</taxon>
        <taxon>Pseudomonadota</taxon>
        <taxon>Alphaproteobacteria</taxon>
        <taxon>Hyphomicrobiales</taxon>
        <taxon>Salinarimonadaceae</taxon>
        <taxon>Salinarimonas</taxon>
    </lineage>
</organism>
<comment type="cofactor">
    <cofactor evidence="6">
        <name>Mg(2+)</name>
        <dbReference type="ChEBI" id="CHEBI:18420"/>
    </cofactor>
</comment>
<dbReference type="CDD" id="cd09873">
    <property type="entry name" value="PIN_Pae0151-like"/>
    <property type="match status" value="1"/>
</dbReference>
<dbReference type="PANTHER" id="PTHR35901:SF1">
    <property type="entry name" value="EXONUCLEASE VAPC9"/>
    <property type="match status" value="1"/>
</dbReference>
<dbReference type="InterPro" id="IPR051619">
    <property type="entry name" value="TypeII_TA_RNase_PINc/VapC"/>
</dbReference>
<feature type="binding site" evidence="6">
    <location>
        <position position="6"/>
    </location>
    <ligand>
        <name>Mg(2+)</name>
        <dbReference type="ChEBI" id="CHEBI:18420"/>
    </ligand>
</feature>
<comment type="similarity">
    <text evidence="6">Belongs to the PINc/VapC protein family.</text>
</comment>
<evidence type="ECO:0000313" key="9">
    <source>
        <dbReference type="Proteomes" id="UP000600449"/>
    </source>
</evidence>
<name>A0A917Q5J2_9HYPH</name>
<keyword evidence="2 6" id="KW-0540">Nuclease</keyword>
<dbReference type="GO" id="GO:0004540">
    <property type="term" value="F:RNA nuclease activity"/>
    <property type="evidence" value="ECO:0007669"/>
    <property type="project" value="InterPro"/>
</dbReference>
<keyword evidence="6" id="KW-0800">Toxin</keyword>
<sequence>MPFVVDASIALSWLMPDERDESVDALASLLAEGAALVPDLFMHEVRNALVVAHRRGRIERDRLVLAASKLRQLPVKIAEPAETGEVLDYALMHDLSAYDAAYLALACRTRLPLATRDSALRRAARLENVPVLP</sequence>
<dbReference type="EC" id="3.1.-.-" evidence="6"/>
<dbReference type="EMBL" id="BMMF01000003">
    <property type="protein sequence ID" value="GGK26308.1"/>
    <property type="molecule type" value="Genomic_DNA"/>
</dbReference>
<evidence type="ECO:0000256" key="5">
    <source>
        <dbReference type="ARBA" id="ARBA00022842"/>
    </source>
</evidence>
<dbReference type="AlphaFoldDB" id="A0A917Q5J2"/>
<comment type="function">
    <text evidence="6">Toxic component of a toxin-antitoxin (TA) system. An RNase.</text>
</comment>
<dbReference type="Pfam" id="PF01850">
    <property type="entry name" value="PIN"/>
    <property type="match status" value="1"/>
</dbReference>
<gene>
    <name evidence="6 8" type="primary">vapC</name>
    <name evidence="8" type="ORF">GCM10011322_10890</name>
</gene>
<proteinExistence type="inferred from homology"/>
<evidence type="ECO:0000313" key="8">
    <source>
        <dbReference type="EMBL" id="GGK26308.1"/>
    </source>
</evidence>
<protein>
    <recommendedName>
        <fullName evidence="6">Ribonuclease VapC</fullName>
        <shortName evidence="6">RNase VapC</shortName>
        <ecNumber evidence="6">3.1.-.-</ecNumber>
    </recommendedName>
    <alternativeName>
        <fullName evidence="6">Toxin VapC</fullName>
    </alternativeName>
</protein>
<reference evidence="8 9" key="1">
    <citation type="journal article" date="2014" name="Int. J. Syst. Evol. Microbiol.">
        <title>Complete genome sequence of Corynebacterium casei LMG S-19264T (=DSM 44701T), isolated from a smear-ripened cheese.</title>
        <authorList>
            <consortium name="US DOE Joint Genome Institute (JGI-PGF)"/>
            <person name="Walter F."/>
            <person name="Albersmeier A."/>
            <person name="Kalinowski J."/>
            <person name="Ruckert C."/>
        </authorList>
    </citation>
    <scope>NUCLEOTIDE SEQUENCE [LARGE SCALE GENOMIC DNA]</scope>
    <source>
        <strain evidence="8 9">CGMCC 1.9161</strain>
    </source>
</reference>
<dbReference type="PANTHER" id="PTHR35901">
    <property type="entry name" value="RIBONUCLEASE VAPC3"/>
    <property type="match status" value="1"/>
</dbReference>
<feature type="domain" description="PIN" evidence="7">
    <location>
        <begin position="4"/>
        <end position="125"/>
    </location>
</feature>
<evidence type="ECO:0000256" key="1">
    <source>
        <dbReference type="ARBA" id="ARBA00022649"/>
    </source>
</evidence>
<accession>A0A917Q5J2</accession>
<dbReference type="GO" id="GO:0000287">
    <property type="term" value="F:magnesium ion binding"/>
    <property type="evidence" value="ECO:0007669"/>
    <property type="project" value="UniProtKB-UniRule"/>
</dbReference>
<dbReference type="InterPro" id="IPR029060">
    <property type="entry name" value="PIN-like_dom_sf"/>
</dbReference>
<dbReference type="GO" id="GO:0016787">
    <property type="term" value="F:hydrolase activity"/>
    <property type="evidence" value="ECO:0007669"/>
    <property type="project" value="UniProtKB-KW"/>
</dbReference>
<dbReference type="RefSeq" id="WP_188910430.1">
    <property type="nucleotide sequence ID" value="NZ_BMMF01000003.1"/>
</dbReference>